<evidence type="ECO:0000313" key="2">
    <source>
        <dbReference type="EMBL" id="RKP43651.1"/>
    </source>
</evidence>
<dbReference type="InterPro" id="IPR006315">
    <property type="entry name" value="OM_autotransptr_brl_dom"/>
</dbReference>
<dbReference type="GO" id="GO:0019867">
    <property type="term" value="C:outer membrane"/>
    <property type="evidence" value="ECO:0007669"/>
    <property type="project" value="InterPro"/>
</dbReference>
<protein>
    <submittedName>
        <fullName evidence="2">Autotransporter domain-containing protein</fullName>
    </submittedName>
</protein>
<evidence type="ECO:0000313" key="3">
    <source>
        <dbReference type="Proteomes" id="UP000270342"/>
    </source>
</evidence>
<dbReference type="EMBL" id="RBZU01000026">
    <property type="protein sequence ID" value="RKP43651.1"/>
    <property type="molecule type" value="Genomic_DNA"/>
</dbReference>
<organism evidence="2 3">
    <name type="scientific">Pararobbsia silviterrae</name>
    <dbReference type="NCBI Taxonomy" id="1792498"/>
    <lineage>
        <taxon>Bacteria</taxon>
        <taxon>Pseudomonadati</taxon>
        <taxon>Pseudomonadota</taxon>
        <taxon>Betaproteobacteria</taxon>
        <taxon>Burkholderiales</taxon>
        <taxon>Burkholderiaceae</taxon>
        <taxon>Pararobbsia</taxon>
    </lineage>
</organism>
<dbReference type="InterPro" id="IPR036709">
    <property type="entry name" value="Autotransporte_beta_dom_sf"/>
</dbReference>
<dbReference type="SMART" id="SM00869">
    <property type="entry name" value="Autotransporter"/>
    <property type="match status" value="1"/>
</dbReference>
<dbReference type="InterPro" id="IPR024973">
    <property type="entry name" value="ESPR"/>
</dbReference>
<dbReference type="InterPro" id="IPR005546">
    <property type="entry name" value="Autotransporte_beta"/>
</dbReference>
<dbReference type="AlphaFoldDB" id="A0A494X1Y8"/>
<dbReference type="Gene3D" id="2.40.128.130">
    <property type="entry name" value="Autotransporter beta-domain"/>
    <property type="match status" value="1"/>
</dbReference>
<dbReference type="Pfam" id="PF03797">
    <property type="entry name" value="Autotransporter"/>
    <property type="match status" value="1"/>
</dbReference>
<dbReference type="PROSITE" id="PS51208">
    <property type="entry name" value="AUTOTRANSPORTER"/>
    <property type="match status" value="1"/>
</dbReference>
<proteinExistence type="predicted"/>
<reference evidence="2 3" key="1">
    <citation type="submission" date="2018-10" db="EMBL/GenBank/DDBJ databases">
        <title>Robbsia sp. DHC34, isolated from soil.</title>
        <authorList>
            <person name="Gao Z.-H."/>
            <person name="Qiu L.-H."/>
        </authorList>
    </citation>
    <scope>NUCLEOTIDE SEQUENCE [LARGE SCALE GENOMIC DNA]</scope>
    <source>
        <strain evidence="2 3">DHC34</strain>
    </source>
</reference>
<gene>
    <name evidence="2" type="ORF">D7S86_28615</name>
</gene>
<feature type="domain" description="Autotransporter" evidence="1">
    <location>
        <begin position="710"/>
        <end position="992"/>
    </location>
</feature>
<accession>A0A494X1Y8</accession>
<dbReference type="Pfam" id="PF13018">
    <property type="entry name" value="ESPR"/>
    <property type="match status" value="1"/>
</dbReference>
<dbReference type="NCBIfam" id="TIGR01414">
    <property type="entry name" value="autotrans_barl"/>
    <property type="match status" value="1"/>
</dbReference>
<evidence type="ECO:0000259" key="1">
    <source>
        <dbReference type="PROSITE" id="PS51208"/>
    </source>
</evidence>
<dbReference type="Proteomes" id="UP000270342">
    <property type="component" value="Unassembled WGS sequence"/>
</dbReference>
<keyword evidence="3" id="KW-1185">Reference proteome</keyword>
<comment type="caution">
    <text evidence="2">The sequence shown here is derived from an EMBL/GenBank/DDBJ whole genome shotgun (WGS) entry which is preliminary data.</text>
</comment>
<dbReference type="SUPFAM" id="SSF103515">
    <property type="entry name" value="Autotransporter"/>
    <property type="match status" value="1"/>
</dbReference>
<sequence length="992" mass="100505">MRHDTASHIFKINLTGVLNATIAHDFPNDFAPCPSLRLLQSRDIRARARRARAIRRSAPLFEMDAVIVKKAIKQSSGSALNHVYRIVWSADLGRFQVVSELARAHGTKSGKGGRKRHAIAAAAIALLAAGSQAAYANGITTVAGTLVTEGTPSSGSNWTWSGSNLTIGSGSISGTSAGVLNSGTIGTLSNAGTIQGTFSGVTNQGGGSIGVLSNTGTISSGGYFGVVNQEALTSLINSGLISAPEAGIFNSGTIDTLTNSGTVEGGFGIYSLGTIKSLNNSNRGTISGGSVGIFEVYSSVGTLTNAGIIEGGTGYGIENESAITSLINSGLIRGGSIGIGIAFSSNHFSLSTIGTLTNSGTIMGGATGINNNGAIGTLSNSGTISGPVDAILINSSGSIGTFVNTGTIAGNIENDSNNALSIAGGTGTTFGTLTGYGGAIGAITSNTDVTFASGHQVLNDNIENGSNTVYNNGTALQVDNIVTISGNYAQASGSALVIGVANGANFSGSESDAGYGRLVVAGDVTLAPGSGIALKSTAGGFQFAAGQRFVVIEDTGGTATYNADTLHYSIDGYTSTVTGESDPVGSDTDLVVDILSASVTAPVSPPGSTPGSASGSQLATAPNARAALGGLFGYQGVSNAQLLALYDATDGALAGGSVSTANQIGKQLSPMQFQAASRASADDEMNIVGAHMDSLRLARADTGSGVATGEAPSDWTGWAQAFGGHSGQNARDDVDGYNANYGGLLLGADRALGERWRVGAAFDYTHTQIDNTGDTEGDSAGIDAYGLIGYASYAGSPWYVNLSGAATYQRFDTTRIVSMTGYNGTANGNFNGRQFALNAEFGWPLVLDDGYTVTPLASLTMSHLNQQSYTESGDGPQLEVGGTNVNSVRSALGARLSKVFSTSYGDLVPTMSLKWLHEFDHAKAVTSASFAGDPTGTGFTTVGMAPVSDLADVSLGVTLLRSDTLSLTARYELQAGGGFVSNVGVLRVQKLF</sequence>
<name>A0A494X1Y8_9BURK</name>